<evidence type="ECO:0000259" key="2">
    <source>
        <dbReference type="Pfam" id="PF08327"/>
    </source>
</evidence>
<sequence>MTGHTTSDRTLRKSIYLRASPAQVWAYLTEPDKLAIWFHKPEKPLVAGPYELFGTDSGDRLIWGEILLAEPYSRLDYSFTVAPMGEATSTVRWRLEDVADGTRLSMTHEGLPEGSAAFDLILAMDKGWDDHMARMRQSLHDI</sequence>
<feature type="domain" description="Activator of Hsp90 ATPase homologue 1/2-like C-terminal" evidence="2">
    <location>
        <begin position="18"/>
        <end position="138"/>
    </location>
</feature>
<dbReference type="Proteomes" id="UP000199283">
    <property type="component" value="Unassembled WGS sequence"/>
</dbReference>
<dbReference type="AlphaFoldDB" id="A0A1H7NLG6"/>
<comment type="similarity">
    <text evidence="1">Belongs to the AHA1 family.</text>
</comment>
<evidence type="ECO:0000313" key="3">
    <source>
        <dbReference type="EMBL" id="SEL24336.1"/>
    </source>
</evidence>
<protein>
    <submittedName>
        <fullName evidence="3">Uncharacterized conserved protein YndB, AHSA1/START domain</fullName>
    </submittedName>
</protein>
<name>A0A1H7NLG6_9RHOB</name>
<evidence type="ECO:0000256" key="1">
    <source>
        <dbReference type="ARBA" id="ARBA00006817"/>
    </source>
</evidence>
<dbReference type="InterPro" id="IPR023393">
    <property type="entry name" value="START-like_dom_sf"/>
</dbReference>
<dbReference type="InterPro" id="IPR013538">
    <property type="entry name" value="ASHA1/2-like_C"/>
</dbReference>
<dbReference type="Pfam" id="PF08327">
    <property type="entry name" value="AHSA1"/>
    <property type="match status" value="1"/>
</dbReference>
<dbReference type="RefSeq" id="WP_092762802.1">
    <property type="nucleotide sequence ID" value="NZ_FNZQ01000004.1"/>
</dbReference>
<dbReference type="Gene3D" id="3.30.530.20">
    <property type="match status" value="1"/>
</dbReference>
<evidence type="ECO:0000313" key="4">
    <source>
        <dbReference type="Proteomes" id="UP000199283"/>
    </source>
</evidence>
<dbReference type="EMBL" id="FNZQ01000004">
    <property type="protein sequence ID" value="SEL24336.1"/>
    <property type="molecule type" value="Genomic_DNA"/>
</dbReference>
<gene>
    <name evidence="3" type="ORF">SAMN04488526_2239</name>
</gene>
<dbReference type="STRING" id="188906.SAMN04488526_2239"/>
<dbReference type="OrthoDB" id="9803476at2"/>
<organism evidence="3 4">
    <name type="scientific">Jannaschia helgolandensis</name>
    <dbReference type="NCBI Taxonomy" id="188906"/>
    <lineage>
        <taxon>Bacteria</taxon>
        <taxon>Pseudomonadati</taxon>
        <taxon>Pseudomonadota</taxon>
        <taxon>Alphaproteobacteria</taxon>
        <taxon>Rhodobacterales</taxon>
        <taxon>Roseobacteraceae</taxon>
        <taxon>Jannaschia</taxon>
    </lineage>
</organism>
<dbReference type="SUPFAM" id="SSF55961">
    <property type="entry name" value="Bet v1-like"/>
    <property type="match status" value="1"/>
</dbReference>
<accession>A0A1H7NLG6</accession>
<proteinExistence type="inferred from homology"/>
<reference evidence="3 4" key="1">
    <citation type="submission" date="2016-10" db="EMBL/GenBank/DDBJ databases">
        <authorList>
            <person name="de Groot N.N."/>
        </authorList>
    </citation>
    <scope>NUCLEOTIDE SEQUENCE [LARGE SCALE GENOMIC DNA]</scope>
    <source>
        <strain evidence="3 4">DSM 14858</strain>
    </source>
</reference>
<keyword evidence="4" id="KW-1185">Reference proteome</keyword>
<dbReference type="CDD" id="cd07814">
    <property type="entry name" value="SRPBCC_CalC_Aha1-like"/>
    <property type="match status" value="1"/>
</dbReference>